<proteinExistence type="predicted"/>
<dbReference type="RefSeq" id="XP_031580189.1">
    <property type="nucleotide sequence ID" value="XM_031725296.1"/>
</dbReference>
<accession>A0A179UXW0</accession>
<dbReference type="GeneID" id="42529255"/>
<dbReference type="KEGG" id="bgh:BDBG_17614"/>
<keyword evidence="2" id="KW-1185">Reference proteome</keyword>
<evidence type="ECO:0000313" key="2">
    <source>
        <dbReference type="Proteomes" id="UP000002038"/>
    </source>
</evidence>
<evidence type="ECO:0000313" key="1">
    <source>
        <dbReference type="EMBL" id="OAT12059.1"/>
    </source>
</evidence>
<protein>
    <recommendedName>
        <fullName evidence="3">Reverse transcriptase</fullName>
    </recommendedName>
</protein>
<sequence length="187" mass="20749">MAEDPSVVYATVGVEQAIRLLKVSTFSENIQVEGSCGPEGTIALGESYLAQWKRDATPYTRLSALPLFRWAQAKIGLRQFLHERKVPDVTDALCECGNGNQTVRHVLLACLRFNRLRIESWEDSDGKRERLDLKEILNTPKLAKIKTNGRIAGHIGVNSASRKFSIALTCSTSNRSITVGYGLDNRT</sequence>
<gene>
    <name evidence="1" type="ORF">BDBG_17614</name>
</gene>
<dbReference type="EMBL" id="GG657466">
    <property type="protein sequence ID" value="OAT12059.1"/>
    <property type="molecule type" value="Genomic_DNA"/>
</dbReference>
<name>A0A179UXW0_BLAGS</name>
<dbReference type="AlphaFoldDB" id="A0A179UXW0"/>
<dbReference type="Proteomes" id="UP000002038">
    <property type="component" value="Unassembled WGS sequence"/>
</dbReference>
<dbReference type="OrthoDB" id="4368687at2759"/>
<evidence type="ECO:0008006" key="3">
    <source>
        <dbReference type="Google" id="ProtNLM"/>
    </source>
</evidence>
<dbReference type="VEuPathDB" id="FungiDB:BDBG_17614"/>
<reference evidence="2" key="1">
    <citation type="journal article" date="2015" name="PLoS Genet.">
        <title>The dynamic genome and transcriptome of the human fungal pathogen Blastomyces and close relative Emmonsia.</title>
        <authorList>
            <person name="Munoz J.F."/>
            <person name="Gauthier G.M."/>
            <person name="Desjardins C.A."/>
            <person name="Gallo J.E."/>
            <person name="Holder J."/>
            <person name="Sullivan T.D."/>
            <person name="Marty A.J."/>
            <person name="Carmen J.C."/>
            <person name="Chen Z."/>
            <person name="Ding L."/>
            <person name="Gujja S."/>
            <person name="Magrini V."/>
            <person name="Misas E."/>
            <person name="Mitreva M."/>
            <person name="Priest M."/>
            <person name="Saif S."/>
            <person name="Whiston E.A."/>
            <person name="Young S."/>
            <person name="Zeng Q."/>
            <person name="Goldman W.E."/>
            <person name="Mardis E.R."/>
            <person name="Taylor J.W."/>
            <person name="McEwen J.G."/>
            <person name="Clay O.K."/>
            <person name="Klein B.S."/>
            <person name="Cuomo C.A."/>
        </authorList>
    </citation>
    <scope>NUCLEOTIDE SEQUENCE [LARGE SCALE GENOMIC DNA]</scope>
    <source>
        <strain evidence="2">SLH14081</strain>
    </source>
</reference>
<organism evidence="1 2">
    <name type="scientific">Blastomyces gilchristii (strain SLH14081)</name>
    <name type="common">Blastomyces dermatitidis</name>
    <dbReference type="NCBI Taxonomy" id="559298"/>
    <lineage>
        <taxon>Eukaryota</taxon>
        <taxon>Fungi</taxon>
        <taxon>Dikarya</taxon>
        <taxon>Ascomycota</taxon>
        <taxon>Pezizomycotina</taxon>
        <taxon>Eurotiomycetes</taxon>
        <taxon>Eurotiomycetidae</taxon>
        <taxon>Onygenales</taxon>
        <taxon>Ajellomycetaceae</taxon>
        <taxon>Blastomyces</taxon>
    </lineage>
</organism>